<organism evidence="1 2">
    <name type="scientific">Actinomyces oris</name>
    <dbReference type="NCBI Taxonomy" id="544580"/>
    <lineage>
        <taxon>Bacteria</taxon>
        <taxon>Bacillati</taxon>
        <taxon>Actinomycetota</taxon>
        <taxon>Actinomycetes</taxon>
        <taxon>Actinomycetales</taxon>
        <taxon>Actinomycetaceae</taxon>
        <taxon>Actinomyces</taxon>
    </lineage>
</organism>
<reference evidence="1 2" key="1">
    <citation type="submission" date="2016-12" db="EMBL/GenBank/DDBJ databases">
        <title>Genomic comparison of strains in the 'Actinomyces naeslundii' group.</title>
        <authorList>
            <person name="Mughal S.R."/>
            <person name="Do T."/>
            <person name="Gilbert S.C."/>
            <person name="Witherden E.A."/>
            <person name="Didelot X."/>
            <person name="Beighton D."/>
        </authorList>
    </citation>
    <scope>NUCLEOTIDE SEQUENCE [LARGE SCALE GENOMIC DNA]</scope>
    <source>
        <strain evidence="1 2">MMRCO6-1</strain>
    </source>
</reference>
<gene>
    <name evidence="1" type="ORF">BKH27_00265</name>
</gene>
<sequence length="281" mass="30048">MSQCASGCAIRGHHLAECDGWAWGRDECGQPEEVECAGCLPRQAEFGVLCSWCWGRLQSSVRTLPSLIEHLFDMGVPSLRSPLGRTGGGRSTPGPGCLYSDALVAADELHAILGTYAQEVAVEHPTAGSLPVGLCRWSQGRPVAGPLDWADVAGGGADPVILGPREPEDTRRLVAWLDPHLEWVASQPWAADMIADLVPATGRALARWPVQEPERRVTEVRCPSCGAWSLVIVPPSVPGADRLVHCTLPACGSVLTQEDWDRTRSWALTVAQSAQVEVAAP</sequence>
<protein>
    <submittedName>
        <fullName evidence="1">Uncharacterized protein</fullName>
    </submittedName>
</protein>
<comment type="caution">
    <text evidence="1">The sequence shown here is derived from an EMBL/GenBank/DDBJ whole genome shotgun (WGS) entry which is preliminary data.</text>
</comment>
<evidence type="ECO:0000313" key="2">
    <source>
        <dbReference type="Proteomes" id="UP000185772"/>
    </source>
</evidence>
<evidence type="ECO:0000313" key="1">
    <source>
        <dbReference type="EMBL" id="OLO55978.1"/>
    </source>
</evidence>
<dbReference type="AlphaFoldDB" id="A0A1Q8W341"/>
<dbReference type="EMBL" id="MSKM01000001">
    <property type="protein sequence ID" value="OLO55978.1"/>
    <property type="molecule type" value="Genomic_DNA"/>
</dbReference>
<name>A0A1Q8W341_9ACTO</name>
<accession>A0A1Q8W341</accession>
<dbReference type="Proteomes" id="UP000185772">
    <property type="component" value="Unassembled WGS sequence"/>
</dbReference>
<proteinExistence type="predicted"/>